<feature type="chain" id="PRO_5018004485" description="Nudix hydrolase domain-containing protein" evidence="3">
    <location>
        <begin position="27"/>
        <end position="541"/>
    </location>
</feature>
<dbReference type="Gene3D" id="3.40.50.300">
    <property type="entry name" value="P-loop containing nucleotide triphosphate hydrolases"/>
    <property type="match status" value="1"/>
</dbReference>
<dbReference type="EMBL" id="QWIT01000093">
    <property type="protein sequence ID" value="RMZ31623.1"/>
    <property type="molecule type" value="Genomic_DNA"/>
</dbReference>
<evidence type="ECO:0000256" key="3">
    <source>
        <dbReference type="SAM" id="SignalP"/>
    </source>
</evidence>
<dbReference type="Proteomes" id="UP000281677">
    <property type="component" value="Unassembled WGS sequence"/>
</dbReference>
<feature type="signal peptide" evidence="3">
    <location>
        <begin position="1"/>
        <end position="26"/>
    </location>
</feature>
<dbReference type="InterPro" id="IPR020084">
    <property type="entry name" value="NUDIX_hydrolase_CS"/>
</dbReference>
<dbReference type="AlphaFoldDB" id="A0A3M7J1S4"/>
<feature type="region of interest" description="Disordered" evidence="2">
    <location>
        <begin position="434"/>
        <end position="457"/>
    </location>
</feature>
<dbReference type="GO" id="GO:0016787">
    <property type="term" value="F:hydrolase activity"/>
    <property type="evidence" value="ECO:0007669"/>
    <property type="project" value="UniProtKB-KW"/>
</dbReference>
<dbReference type="OrthoDB" id="408152at2759"/>
<dbReference type="SUPFAM" id="SSF55811">
    <property type="entry name" value="Nudix"/>
    <property type="match status" value="1"/>
</dbReference>
<dbReference type="Pfam" id="PF17784">
    <property type="entry name" value="Sulfotransfer_4"/>
    <property type="match status" value="1"/>
</dbReference>
<dbReference type="VEuPathDB" id="FungiDB:BTJ68_07541"/>
<evidence type="ECO:0000256" key="1">
    <source>
        <dbReference type="ARBA" id="ARBA00022801"/>
    </source>
</evidence>
<comment type="caution">
    <text evidence="5">The sequence shown here is derived from an EMBL/GenBank/DDBJ whole genome shotgun (WGS) entry which is preliminary data.</text>
</comment>
<dbReference type="PANTHER" id="PTHR36978:SF4">
    <property type="entry name" value="P-LOOP CONTAINING NUCLEOSIDE TRIPHOSPHATE HYDROLASE PROTEIN"/>
    <property type="match status" value="1"/>
</dbReference>
<reference evidence="5 6" key="1">
    <citation type="journal article" date="2018" name="BMC Genomics">
        <title>Genomic evidence for intraspecific hybridization in a clonal and extremely halotolerant yeast.</title>
        <authorList>
            <person name="Gostincar C."/>
            <person name="Stajich J.E."/>
            <person name="Zupancic J."/>
            <person name="Zalar P."/>
            <person name="Gunde-Cimerman N."/>
        </authorList>
    </citation>
    <scope>NUCLEOTIDE SEQUENCE [LARGE SCALE GENOMIC DNA]</scope>
    <source>
        <strain evidence="5 6">EXF-120</strain>
    </source>
</reference>
<accession>A0A3M7J1S4</accession>
<dbReference type="InterPro" id="IPR027417">
    <property type="entry name" value="P-loop_NTPase"/>
</dbReference>
<dbReference type="InterPro" id="IPR015797">
    <property type="entry name" value="NUDIX_hydrolase-like_dom_sf"/>
</dbReference>
<dbReference type="Pfam" id="PF00293">
    <property type="entry name" value="NUDIX"/>
    <property type="match status" value="1"/>
</dbReference>
<dbReference type="InterPro" id="IPR040632">
    <property type="entry name" value="Sulfotransfer_4"/>
</dbReference>
<dbReference type="InterPro" id="IPR000086">
    <property type="entry name" value="NUDIX_hydrolase_dom"/>
</dbReference>
<keyword evidence="3" id="KW-0732">Signal</keyword>
<gene>
    <name evidence="5" type="ORF">D0859_04262</name>
</gene>
<dbReference type="PROSITE" id="PS00893">
    <property type="entry name" value="NUDIX_BOX"/>
    <property type="match status" value="1"/>
</dbReference>
<dbReference type="Gene3D" id="3.90.79.10">
    <property type="entry name" value="Nucleoside Triphosphate Pyrophosphohydrolase"/>
    <property type="match status" value="1"/>
</dbReference>
<evidence type="ECO:0000313" key="6">
    <source>
        <dbReference type="Proteomes" id="UP000281677"/>
    </source>
</evidence>
<dbReference type="VEuPathDB" id="FungiDB:BTJ68_07542"/>
<keyword evidence="1" id="KW-0378">Hydrolase</keyword>
<feature type="domain" description="Nudix hydrolase" evidence="4">
    <location>
        <begin position="321"/>
        <end position="463"/>
    </location>
</feature>
<evidence type="ECO:0000313" key="5">
    <source>
        <dbReference type="EMBL" id="RMZ31623.1"/>
    </source>
</evidence>
<evidence type="ECO:0000256" key="2">
    <source>
        <dbReference type="SAM" id="MobiDB-lite"/>
    </source>
</evidence>
<dbReference type="PROSITE" id="PS51462">
    <property type="entry name" value="NUDIX"/>
    <property type="match status" value="1"/>
</dbReference>
<organism evidence="5 6">
    <name type="scientific">Hortaea werneckii</name>
    <name type="common">Black yeast</name>
    <name type="synonym">Cladosporium werneckii</name>
    <dbReference type="NCBI Taxonomy" id="91943"/>
    <lineage>
        <taxon>Eukaryota</taxon>
        <taxon>Fungi</taxon>
        <taxon>Dikarya</taxon>
        <taxon>Ascomycota</taxon>
        <taxon>Pezizomycotina</taxon>
        <taxon>Dothideomycetes</taxon>
        <taxon>Dothideomycetidae</taxon>
        <taxon>Mycosphaerellales</taxon>
        <taxon>Teratosphaeriaceae</taxon>
        <taxon>Hortaea</taxon>
    </lineage>
</organism>
<proteinExistence type="predicted"/>
<evidence type="ECO:0000259" key="4">
    <source>
        <dbReference type="PROSITE" id="PS51462"/>
    </source>
</evidence>
<name>A0A3M7J1S4_HORWE</name>
<dbReference type="PANTHER" id="PTHR36978">
    <property type="entry name" value="P-LOOP CONTAINING NUCLEOTIDE TRIPHOSPHATE HYDROLASE"/>
    <property type="match status" value="1"/>
</dbReference>
<protein>
    <recommendedName>
        <fullName evidence="4">Nudix hydrolase domain-containing protein</fullName>
    </recommendedName>
</protein>
<sequence length="541" mass="62191">MRFWFASTPILLLSAILIIANWIAQPQSTLRPKVFVIGLSKTGTTSIGDALALLGYKRLGWKDIRSRHLVHTWANGDYGALVDQTRFYDAFEDLPWPRMFREMAELYPDSRFILSLRRDEQVWLESMRRHVGRGAWQPYACFYGAMEVEGNEATVLSAYRNHTTDVREFFADKLERYAEMNIDDGDQNWEILCSIAECPQGRIPAVPFPKSNTATHWNHNVLVDLLHWMWSWTITRLEEWSAASYYQDGWQSTNALLSACWSVIDVVEQACSELYFKLVVRQQAPLESLAIRNIPIERLDNVVKMPAQPSAPFYGNYPSEKLTIGAGVAIFHLASERVVVCYHSEDRYWFLPKGRRNANEETRTAAEREGFEESGYRSRVLPLPMKHRQPDPDGGHERFVTEPIWTQMLPLTTTSQYMLFWYAAETVPKDVEESYSAARSNNNSSQTARTYAPPPPFPPDLRLKERIEQDSVVIGTGEAVTYEPVWHEGTGVDEEELLYRSFLLPIDEAIRKLQGSVMGDVVRRGWESVKLRIDMESQDSI</sequence>
<dbReference type="SUPFAM" id="SSF52540">
    <property type="entry name" value="P-loop containing nucleoside triphosphate hydrolases"/>
    <property type="match status" value="1"/>
</dbReference>